<dbReference type="InterPro" id="IPR049150">
    <property type="entry name" value="EFR3_HEAT-like_rpt"/>
</dbReference>
<dbReference type="InterPro" id="IPR016024">
    <property type="entry name" value="ARM-type_fold"/>
</dbReference>
<evidence type="ECO:0000256" key="2">
    <source>
        <dbReference type="SAM" id="MobiDB-lite"/>
    </source>
</evidence>
<proteinExistence type="inferred from homology"/>
<gene>
    <name evidence="3" type="ORF">CALCODRAFT_440295</name>
</gene>
<organism evidence="3 4">
    <name type="scientific">Calocera cornea HHB12733</name>
    <dbReference type="NCBI Taxonomy" id="1353952"/>
    <lineage>
        <taxon>Eukaryota</taxon>
        <taxon>Fungi</taxon>
        <taxon>Dikarya</taxon>
        <taxon>Basidiomycota</taxon>
        <taxon>Agaricomycotina</taxon>
        <taxon>Dacrymycetes</taxon>
        <taxon>Dacrymycetales</taxon>
        <taxon>Dacrymycetaceae</taxon>
        <taxon>Calocera</taxon>
    </lineage>
</organism>
<dbReference type="PANTHER" id="PTHR47766">
    <property type="entry name" value="PROTEIN EFR3"/>
    <property type="match status" value="1"/>
</dbReference>
<dbReference type="PANTHER" id="PTHR47766:SF1">
    <property type="entry name" value="PROTEIN EFR3"/>
    <property type="match status" value="1"/>
</dbReference>
<reference evidence="3 4" key="1">
    <citation type="journal article" date="2016" name="Mol. Biol. Evol.">
        <title>Comparative Genomics of Early-Diverging Mushroom-Forming Fungi Provides Insights into the Origins of Lignocellulose Decay Capabilities.</title>
        <authorList>
            <person name="Nagy L.G."/>
            <person name="Riley R."/>
            <person name="Tritt A."/>
            <person name="Adam C."/>
            <person name="Daum C."/>
            <person name="Floudas D."/>
            <person name="Sun H."/>
            <person name="Yadav J.S."/>
            <person name="Pangilinan J."/>
            <person name="Larsson K.H."/>
            <person name="Matsuura K."/>
            <person name="Barry K."/>
            <person name="Labutti K."/>
            <person name="Kuo R."/>
            <person name="Ohm R.A."/>
            <person name="Bhattacharya S.S."/>
            <person name="Shirouzu T."/>
            <person name="Yoshinaga Y."/>
            <person name="Martin F.M."/>
            <person name="Grigoriev I.V."/>
            <person name="Hibbett D.S."/>
        </authorList>
    </citation>
    <scope>NUCLEOTIDE SEQUENCE [LARGE SCALE GENOMIC DNA]</scope>
    <source>
        <strain evidence="3 4">HHB12733</strain>
    </source>
</reference>
<dbReference type="AlphaFoldDB" id="A0A165DQ94"/>
<evidence type="ECO:0000313" key="4">
    <source>
        <dbReference type="Proteomes" id="UP000076842"/>
    </source>
</evidence>
<dbReference type="OrthoDB" id="274691at2759"/>
<evidence type="ECO:0008006" key="5">
    <source>
        <dbReference type="Google" id="ProtNLM"/>
    </source>
</evidence>
<evidence type="ECO:0000256" key="1">
    <source>
        <dbReference type="ARBA" id="ARBA00010216"/>
    </source>
</evidence>
<dbReference type="EMBL" id="KV424041">
    <property type="protein sequence ID" value="KZT53297.1"/>
    <property type="molecule type" value="Genomic_DNA"/>
</dbReference>
<protein>
    <recommendedName>
        <fullName evidence="5">Protein EFR3</fullName>
    </recommendedName>
</protein>
<dbReference type="Pfam" id="PF21072">
    <property type="entry name" value="EFR3"/>
    <property type="match status" value="1"/>
</dbReference>
<sequence length="993" mass="107802">MTPNHVRLIDSCYPHHSALLATAPDYRPNSQELSRLTYYASNRPGKLPKITSYLEKRAKNEAAKAKYGNAKQKASLLITLAIFRSLTVECRRELSVFSRTVIVVVSVAVSALPNDIEVAARAASVFTAWTTYTDGGLIGVDDQLTKSYLSVSRHYGHLSVLVNNKDAELRNRSRLLGLAAISGIVSSDALYASLPEFTAQIPVLAPALIQNVAGMSISELNDVCASIETQPQPASPYLAEIQPRPPLSQRRAASIHVHIDGEKGPSTLDVAEAALRALKTIFQQSNAAQIGRTLGAIVGSLDSSDAWSNVQFCCWLADKALVWSQYQYRFAVPTKLVDLLLKSQDTPVPTSRLMSLMSMLTTVFTSPISLVNFSTSDVLTNLITVLLRRVTIDPEDGLLPALVQCISSLGTHVYYADQIQDLAEELITRLVNVQLNGVNGEGPSGNNPTRAVSLRCLVLCLKGLIETANRPSAMRKNTSTSVLGESSRMNAEPIEFIMERHDSSGIIREDYSQNPRKNNISPELWQETIAVLCETDFFVRSSYAQALLTFLLAEVQREPYSVDPAIANRDDGKGVRLPAPGRPLTVPDATTRLLHAIHASAFHLAMSTSLGFRSGAPSEASEDFDQHVQVDPPTPDVSSSRFGEIEMNEQLNRPSPSRKRSRALTTLLSMPSVDHTAAATFSDYASLLNILVTVHRRLPGRALLVGVPMLVAMDSTATSALKSGNEATQGRARAVKELLGRVWEEIGEIWASDEIRRHAQEALSTLPKSASLADPATPPLGTNNLIEDPLPFPTPTSSDESKFPFINAETMVTALASNERVQAILGLDRQAVLKRLVLEWTEDSALRDSVETQHHPDVLRGEGASALRKISPALMHIDNISLQSVARSGKGGGVDTLREALEGRGLGPSASVTTFDRVSSQGHNSLSVPGSRPVSAGRERMLKTSPSEVRDALDKLGIGKQTQANGKLRSPFPILERVESETKTNGLVPPYRS</sequence>
<dbReference type="GO" id="GO:0072659">
    <property type="term" value="P:protein localization to plasma membrane"/>
    <property type="evidence" value="ECO:0007669"/>
    <property type="project" value="InterPro"/>
</dbReference>
<keyword evidence="4" id="KW-1185">Reference proteome</keyword>
<feature type="region of interest" description="Disordered" evidence="2">
    <location>
        <begin position="918"/>
        <end position="944"/>
    </location>
</feature>
<dbReference type="Proteomes" id="UP000076842">
    <property type="component" value="Unassembled WGS sequence"/>
</dbReference>
<dbReference type="STRING" id="1353952.A0A165DQ94"/>
<dbReference type="SUPFAM" id="SSF48371">
    <property type="entry name" value="ARM repeat"/>
    <property type="match status" value="1"/>
</dbReference>
<dbReference type="InterPro" id="IPR039786">
    <property type="entry name" value="EFR3"/>
</dbReference>
<comment type="similarity">
    <text evidence="1">Belongs to the EFR3 family.</text>
</comment>
<name>A0A165DQ94_9BASI</name>
<accession>A0A165DQ94</accession>
<feature type="compositionally biased region" description="Polar residues" evidence="2">
    <location>
        <begin position="918"/>
        <end position="928"/>
    </location>
</feature>
<evidence type="ECO:0000313" key="3">
    <source>
        <dbReference type="EMBL" id="KZT53297.1"/>
    </source>
</evidence>
<dbReference type="InParanoid" id="A0A165DQ94"/>
<feature type="region of interest" description="Disordered" evidence="2">
    <location>
        <begin position="615"/>
        <end position="640"/>
    </location>
</feature>